<protein>
    <submittedName>
        <fullName evidence="2">Uncharacterized protein</fullName>
    </submittedName>
</protein>
<dbReference type="Proteomes" id="UP001152562">
    <property type="component" value="Unassembled WGS sequence"/>
</dbReference>
<feature type="region of interest" description="Disordered" evidence="1">
    <location>
        <begin position="117"/>
        <end position="144"/>
    </location>
</feature>
<evidence type="ECO:0000313" key="3">
    <source>
        <dbReference type="Proteomes" id="UP001152562"/>
    </source>
</evidence>
<sequence length="144" mass="15645">MERHHTVMQTYVTSSKRAKGLAGCSVVSAVSVTRWARGARGGRPRGGRGHWLCVTRDSRGAGASATAWRQASCASEQTKHHYFIDSITNHRLSPSSLVRGTKRNGISLGIKCVGRPRTCRPTGARPPGSISSSMRHGTERPIFY</sequence>
<proteinExistence type="predicted"/>
<evidence type="ECO:0000256" key="1">
    <source>
        <dbReference type="SAM" id="MobiDB-lite"/>
    </source>
</evidence>
<comment type="caution">
    <text evidence="2">The sequence shown here is derived from an EMBL/GenBank/DDBJ whole genome shotgun (WGS) entry which is preliminary data.</text>
</comment>
<evidence type="ECO:0000313" key="2">
    <source>
        <dbReference type="EMBL" id="CAH4035631.1"/>
    </source>
</evidence>
<keyword evidence="3" id="KW-1185">Reference proteome</keyword>
<organism evidence="2 3">
    <name type="scientific">Pieris brassicae</name>
    <name type="common">White butterfly</name>
    <name type="synonym">Large white butterfly</name>
    <dbReference type="NCBI Taxonomy" id="7116"/>
    <lineage>
        <taxon>Eukaryota</taxon>
        <taxon>Metazoa</taxon>
        <taxon>Ecdysozoa</taxon>
        <taxon>Arthropoda</taxon>
        <taxon>Hexapoda</taxon>
        <taxon>Insecta</taxon>
        <taxon>Pterygota</taxon>
        <taxon>Neoptera</taxon>
        <taxon>Endopterygota</taxon>
        <taxon>Lepidoptera</taxon>
        <taxon>Glossata</taxon>
        <taxon>Ditrysia</taxon>
        <taxon>Papilionoidea</taxon>
        <taxon>Pieridae</taxon>
        <taxon>Pierinae</taxon>
        <taxon>Pieris</taxon>
    </lineage>
</organism>
<accession>A0A9P0TNU9</accession>
<dbReference type="AlphaFoldDB" id="A0A9P0TNU9"/>
<gene>
    <name evidence="2" type="ORF">PIBRA_LOCUS11677</name>
</gene>
<name>A0A9P0TNU9_PIEBR</name>
<dbReference type="EMBL" id="CALOZG010000042">
    <property type="protein sequence ID" value="CAH4035631.1"/>
    <property type="molecule type" value="Genomic_DNA"/>
</dbReference>
<reference evidence="2" key="1">
    <citation type="submission" date="2022-05" db="EMBL/GenBank/DDBJ databases">
        <authorList>
            <person name="Okamura Y."/>
        </authorList>
    </citation>
    <scope>NUCLEOTIDE SEQUENCE</scope>
</reference>